<name>A0A818S2X3_9BILA</name>
<gene>
    <name evidence="2" type="ORF">KIK155_LOCUS24141</name>
    <name evidence="3" type="ORF">TOA249_LOCUS10587</name>
</gene>
<feature type="signal peptide" evidence="1">
    <location>
        <begin position="1"/>
        <end position="21"/>
    </location>
</feature>
<dbReference type="InterPro" id="IPR011044">
    <property type="entry name" value="Quino_amine_DH_bsu"/>
</dbReference>
<accession>A0A818S2X3</accession>
<dbReference type="SUPFAM" id="SSF50969">
    <property type="entry name" value="YVTN repeat-like/Quinoprotein amine dehydrogenase"/>
    <property type="match status" value="1"/>
</dbReference>
<keyword evidence="1" id="KW-0732">Signal</keyword>
<dbReference type="EMBL" id="CAJOBS010000554">
    <property type="protein sequence ID" value="CAF4600773.1"/>
    <property type="molecule type" value="Genomic_DNA"/>
</dbReference>
<organism evidence="2 4">
    <name type="scientific">Rotaria socialis</name>
    <dbReference type="NCBI Taxonomy" id="392032"/>
    <lineage>
        <taxon>Eukaryota</taxon>
        <taxon>Metazoa</taxon>
        <taxon>Spiralia</taxon>
        <taxon>Gnathifera</taxon>
        <taxon>Rotifera</taxon>
        <taxon>Eurotatoria</taxon>
        <taxon>Bdelloidea</taxon>
        <taxon>Philodinida</taxon>
        <taxon>Philodinidae</taxon>
        <taxon>Rotaria</taxon>
    </lineage>
</organism>
<proteinExistence type="predicted"/>
<evidence type="ECO:0000313" key="2">
    <source>
        <dbReference type="EMBL" id="CAF3662618.1"/>
    </source>
</evidence>
<feature type="chain" id="PRO_5036414908" evidence="1">
    <location>
        <begin position="22"/>
        <end position="324"/>
    </location>
</feature>
<sequence length="324" mass="36795">MQKILFTIIFLLIISVHRSEQQGQNAIHTLFGDRNKTDVVYYGYVDLDKSEYTILNTLNVDDVGNPRQRKYQILPLTYDPTNDIAFMAAPNNQNQTILSVLNATTGVLLHAFSSIPNRIISLQYDIFNKKLFAHTEANVDNVTHIVEIDTNTGSFKQILGEISGAKPTYICSYCPICRKYFFVMIENDHFTYLAVNTTDGGGISWRVPINFAPLNIRFNYKTFIMYAAFVNQTDRITSQIGILDRTVGGISKVVGTISSRENLLVTRFSAFDIATSTYYISDVMRIPFSRGISSLNVNTSETKRVTLPENNYNSYAWFIKQFVQ</sequence>
<protein>
    <submittedName>
        <fullName evidence="2">Uncharacterized protein</fullName>
    </submittedName>
</protein>
<evidence type="ECO:0000313" key="3">
    <source>
        <dbReference type="EMBL" id="CAF4600773.1"/>
    </source>
</evidence>
<comment type="caution">
    <text evidence="2">The sequence shown here is derived from an EMBL/GenBank/DDBJ whole genome shotgun (WGS) entry which is preliminary data.</text>
</comment>
<reference evidence="2" key="1">
    <citation type="submission" date="2021-02" db="EMBL/GenBank/DDBJ databases">
        <authorList>
            <person name="Nowell W R."/>
        </authorList>
    </citation>
    <scope>NUCLEOTIDE SEQUENCE</scope>
</reference>
<evidence type="ECO:0000313" key="4">
    <source>
        <dbReference type="Proteomes" id="UP000663865"/>
    </source>
</evidence>
<dbReference type="Proteomes" id="UP000663838">
    <property type="component" value="Unassembled WGS sequence"/>
</dbReference>
<dbReference type="Proteomes" id="UP000663865">
    <property type="component" value="Unassembled WGS sequence"/>
</dbReference>
<dbReference type="EMBL" id="CAJNYV010004281">
    <property type="protein sequence ID" value="CAF3662618.1"/>
    <property type="molecule type" value="Genomic_DNA"/>
</dbReference>
<dbReference type="AlphaFoldDB" id="A0A818S2X3"/>
<evidence type="ECO:0000256" key="1">
    <source>
        <dbReference type="SAM" id="SignalP"/>
    </source>
</evidence>